<evidence type="ECO:0000256" key="11">
    <source>
        <dbReference type="SAM" id="Coils"/>
    </source>
</evidence>
<keyword evidence="7 10" id="KW-0119">Carbohydrate metabolism</keyword>
<dbReference type="InterPro" id="IPR003385">
    <property type="entry name" value="Glyco_hydro_77"/>
</dbReference>
<dbReference type="Pfam" id="PF02446">
    <property type="entry name" value="Glyco_hydro_77"/>
    <property type="match status" value="1"/>
</dbReference>
<dbReference type="EC" id="2.4.1.25" evidence="3 10"/>
<accession>A0A0N1JT70</accession>
<dbReference type="AlphaFoldDB" id="A0A0N1JT70"/>
<comment type="catalytic activity">
    <reaction evidence="1 10">
        <text>Transfers a segment of a (1-&gt;4)-alpha-D-glucan to a new position in an acceptor, which may be glucose or a (1-&gt;4)-alpha-D-glucan.</text>
        <dbReference type="EC" id="2.4.1.25"/>
    </reaction>
</comment>
<evidence type="ECO:0000256" key="10">
    <source>
        <dbReference type="RuleBase" id="RU361207"/>
    </source>
</evidence>
<comment type="caution">
    <text evidence="12">The sequence shown here is derived from an EMBL/GenBank/DDBJ whole genome shotgun (WGS) entry which is preliminary data.</text>
</comment>
<gene>
    <name evidence="12" type="primary">malQ</name>
    <name evidence="12" type="ORF">WG78_07390</name>
</gene>
<organism evidence="12 13">
    <name type="scientific">Amantichitinum ursilacus</name>
    <dbReference type="NCBI Taxonomy" id="857265"/>
    <lineage>
        <taxon>Bacteria</taxon>
        <taxon>Pseudomonadati</taxon>
        <taxon>Pseudomonadota</taxon>
        <taxon>Betaproteobacteria</taxon>
        <taxon>Neisseriales</taxon>
        <taxon>Chitinibacteraceae</taxon>
        <taxon>Amantichitinum</taxon>
    </lineage>
</organism>
<dbReference type="Gene3D" id="3.20.20.80">
    <property type="entry name" value="Glycosidases"/>
    <property type="match status" value="1"/>
</dbReference>
<dbReference type="EMBL" id="LAQT01000004">
    <property type="protein sequence ID" value="KPC53925.1"/>
    <property type="molecule type" value="Genomic_DNA"/>
</dbReference>
<comment type="similarity">
    <text evidence="2 10">Belongs to the disproportionating enzyme family.</text>
</comment>
<protein>
    <recommendedName>
        <fullName evidence="4 10">4-alpha-glucanotransferase</fullName>
        <ecNumber evidence="3 10">2.4.1.25</ecNumber>
    </recommendedName>
    <alternativeName>
        <fullName evidence="8 10">Amylomaltase</fullName>
    </alternativeName>
    <alternativeName>
        <fullName evidence="9 10">Disproportionating enzyme</fullName>
    </alternativeName>
</protein>
<dbReference type="GO" id="GO:0005975">
    <property type="term" value="P:carbohydrate metabolic process"/>
    <property type="evidence" value="ECO:0007669"/>
    <property type="project" value="InterPro"/>
</dbReference>
<dbReference type="PATRIC" id="fig|857265.3.peg.1515"/>
<dbReference type="Proteomes" id="UP000037939">
    <property type="component" value="Unassembled WGS sequence"/>
</dbReference>
<name>A0A0N1JT70_9NEIS</name>
<dbReference type="PANTHER" id="PTHR32438">
    <property type="entry name" value="4-ALPHA-GLUCANOTRANSFERASE DPE1, CHLOROPLASTIC/AMYLOPLASTIC"/>
    <property type="match status" value="1"/>
</dbReference>
<evidence type="ECO:0000256" key="8">
    <source>
        <dbReference type="ARBA" id="ARBA00031423"/>
    </source>
</evidence>
<evidence type="ECO:0000256" key="7">
    <source>
        <dbReference type="ARBA" id="ARBA00023277"/>
    </source>
</evidence>
<reference evidence="12 13" key="1">
    <citation type="submission" date="2015-07" db="EMBL/GenBank/DDBJ databases">
        <title>Draft genome sequence of the Amantichitinum ursilacus IGB-41, a new chitin-degrading bacterium.</title>
        <authorList>
            <person name="Kirstahler P."/>
            <person name="Guenther M."/>
            <person name="Grumaz C."/>
            <person name="Rupp S."/>
            <person name="Zibek S."/>
            <person name="Sohn K."/>
        </authorList>
    </citation>
    <scope>NUCLEOTIDE SEQUENCE [LARGE SCALE GENOMIC DNA]</scope>
    <source>
        <strain evidence="12 13">IGB-41</strain>
    </source>
</reference>
<dbReference type="OrthoDB" id="9763489at2"/>
<keyword evidence="11" id="KW-0175">Coiled coil</keyword>
<evidence type="ECO:0000256" key="3">
    <source>
        <dbReference type="ARBA" id="ARBA00012560"/>
    </source>
</evidence>
<feature type="coiled-coil region" evidence="11">
    <location>
        <begin position="590"/>
        <end position="617"/>
    </location>
</feature>
<dbReference type="STRING" id="857265.WG78_07390"/>
<dbReference type="SUPFAM" id="SSF51445">
    <property type="entry name" value="(Trans)glycosidases"/>
    <property type="match status" value="1"/>
</dbReference>
<sequence>MDPFFSHPPQALDAGLEQLALAAGIQMRWEDILGRIHTPDADVLRNVFGRLGLPCATSEQAADTARALRERAERATNPWFTATVARPLVVPASAFDAGQHYLIDMEGAGQLSGTLQHDHAGRIVTELMPSTPGYHQLHIGDRCYTLAVAPERCWTVQDAQHLVGLDRRQLRATAAQLYGLRAERGTQGGLGTYTALATLAQQATRAGLHGVLLSPLHAMFASQPTQFSPYSPSSRLAFNDLYVDLEAGFGAELFAATITPELHAELTALSQLDQLDWPRAAVAKRALAQALFERASTLRDSALWQAFLRFEAAPPLSLLHHAWYEAIQHTLLIQTGDPAMHHWKNWPEHLRDLEHPGVQTFVAEQARLVQWHLFMQWLALTQYTAARNAAKAMPLGLMVDLAVGSDPAGSHAWSRQHDMLHGLSLGAPPDDYNMQGQSWGLTTLSPIKLQERGFGAYVELLRANMHASAIRIDHAAGLGRLWLVPDGSPAGAGVYLRMPLPDLARLVALESARQQCVVIGEDLGTVEDELRHALADVGVPGLQPLLFQRRDNQFVPPSQWRRNAVAVSSTHDMAPLAGWWHGRDLHARLEAGLISDLAAAEQEREQERQQMAQMLRLAGTGFGAGPEGTQIPEDGAALVDAALTAVAATPSPLALAPLEDLLALEEEQNLPGTINEYPNWRIRLPVPVERVFDEASVQQRILGWLNKA</sequence>
<evidence type="ECO:0000256" key="6">
    <source>
        <dbReference type="ARBA" id="ARBA00022679"/>
    </source>
</evidence>
<proteinExistence type="inferred from homology"/>
<dbReference type="PANTHER" id="PTHR32438:SF5">
    <property type="entry name" value="4-ALPHA-GLUCANOTRANSFERASE DPE1, CHLOROPLASTIC_AMYLOPLASTIC"/>
    <property type="match status" value="1"/>
</dbReference>
<dbReference type="GO" id="GO:0004134">
    <property type="term" value="F:4-alpha-glucanotransferase activity"/>
    <property type="evidence" value="ECO:0007669"/>
    <property type="project" value="UniProtKB-EC"/>
</dbReference>
<evidence type="ECO:0000256" key="5">
    <source>
        <dbReference type="ARBA" id="ARBA00022676"/>
    </source>
</evidence>
<dbReference type="InterPro" id="IPR017853">
    <property type="entry name" value="GH"/>
</dbReference>
<dbReference type="NCBIfam" id="TIGR00217">
    <property type="entry name" value="malQ"/>
    <property type="match status" value="1"/>
</dbReference>
<keyword evidence="13" id="KW-1185">Reference proteome</keyword>
<evidence type="ECO:0000256" key="1">
    <source>
        <dbReference type="ARBA" id="ARBA00000439"/>
    </source>
</evidence>
<keyword evidence="5 10" id="KW-0328">Glycosyltransferase</keyword>
<evidence type="ECO:0000256" key="9">
    <source>
        <dbReference type="ARBA" id="ARBA00031501"/>
    </source>
</evidence>
<evidence type="ECO:0000313" key="12">
    <source>
        <dbReference type="EMBL" id="KPC53925.1"/>
    </source>
</evidence>
<keyword evidence="6 10" id="KW-0808">Transferase</keyword>
<evidence type="ECO:0000313" key="13">
    <source>
        <dbReference type="Proteomes" id="UP000037939"/>
    </source>
</evidence>
<evidence type="ECO:0000256" key="2">
    <source>
        <dbReference type="ARBA" id="ARBA00005684"/>
    </source>
</evidence>
<evidence type="ECO:0000256" key="4">
    <source>
        <dbReference type="ARBA" id="ARBA00020295"/>
    </source>
</evidence>